<dbReference type="RefSeq" id="YP_009262064.1">
    <property type="nucleotide sequence ID" value="NC_030522.1"/>
</dbReference>
<feature type="domain" description="Homing endonuclease LAGLIDADG" evidence="1">
    <location>
        <begin position="78"/>
        <end position="186"/>
    </location>
</feature>
<sequence>MKIIINAARKYIGNNQYKNMFSFIEDRVVSGAAFKILQNKFITAAPSVNKLTNRQYSDHANFKFSPLLNTELHPWWVTGFCDAESCFNIAIFKSTTYKEGWGVKATFRIDLHKKDLDVLKLIQAYFKLENKGSGNDEEVNRIIIIENRVAFVVSSIKVLINIVDHFDRYPLLTQKRKDYLTWRKVVLMLSRKEHLSNEGLKTIVNLKDSLNMGLSEAIKTAFQLTTKEGNPLGTSLVSGLSEEVSFNSQWLGGFTSGDGSFMVQLEPNKSKLKKSPRLVFSLTQHSRDEELMKKLIHYLDCGGVSKNSKNSSAVKFRVTKFIDICEKIIPLFLRENLIVGIKSKDFADWCKVAEIMKSKGHLTQEGIDKIILLKGNMNKARVN</sequence>
<dbReference type="GO" id="GO:0004519">
    <property type="term" value="F:endonuclease activity"/>
    <property type="evidence" value="ECO:0007669"/>
    <property type="project" value="UniProtKB-KW"/>
</dbReference>
<evidence type="ECO:0000313" key="2">
    <source>
        <dbReference type="EMBL" id="AMX22139.1"/>
    </source>
</evidence>
<dbReference type="Pfam" id="PF00961">
    <property type="entry name" value="LAGLIDADG_1"/>
    <property type="match status" value="2"/>
</dbReference>
<proteinExistence type="predicted"/>
<dbReference type="InterPro" id="IPR004860">
    <property type="entry name" value="LAGLIDADG_dom"/>
</dbReference>
<keyword evidence="2" id="KW-0378">Hydrolase</keyword>
<dbReference type="InterPro" id="IPR051289">
    <property type="entry name" value="LAGLIDADG_Endonuclease"/>
</dbReference>
<dbReference type="GeneID" id="31078115"/>
<dbReference type="GO" id="GO:0005739">
    <property type="term" value="C:mitochondrion"/>
    <property type="evidence" value="ECO:0007669"/>
    <property type="project" value="UniProtKB-ARBA"/>
</dbReference>
<accession>A0A191MX08</accession>
<dbReference type="EMBL" id="KT380883">
    <property type="protein sequence ID" value="AMX22139.1"/>
    <property type="molecule type" value="Genomic_DNA"/>
</dbReference>
<gene>
    <name evidence="2" type="primary">orf383</name>
</gene>
<feature type="domain" description="Homing endonuclease LAGLIDADG" evidence="1">
    <location>
        <begin position="251"/>
        <end position="352"/>
    </location>
</feature>
<dbReference type="InterPro" id="IPR027434">
    <property type="entry name" value="Homing_endonucl"/>
</dbReference>
<dbReference type="Gene3D" id="3.10.28.10">
    <property type="entry name" value="Homing endonucleases"/>
    <property type="match status" value="2"/>
</dbReference>
<name>A0A191MX08_9PEZI</name>
<geneLocation type="mitochondrion" evidence="2"/>
<reference evidence="2" key="1">
    <citation type="journal article" date="2016" name="PLoS ONE">
        <title>Intron Derived Size Polymorphism in the Mitochondrial Genomes of Closely Related Chrysoporthe Species.</title>
        <authorList>
            <person name="Kanzi A.M."/>
            <person name="Wingfield B.D."/>
            <person name="Steenkamp E.T."/>
            <person name="Naidoo S."/>
            <person name="van der Merwe N.A."/>
        </authorList>
    </citation>
    <scope>NUCLEOTIDE SEQUENCE</scope>
</reference>
<keyword evidence="2" id="KW-0540">Nuclease</keyword>
<dbReference type="FunFam" id="3.10.28.10:FF:000010">
    <property type="entry name" value="LAGLIDADG homing endonuclease I-LtrII"/>
    <property type="match status" value="1"/>
</dbReference>
<keyword evidence="2" id="KW-0496">Mitochondrion</keyword>
<protein>
    <submittedName>
        <fullName evidence="2">LAGLIDADG endonuclease</fullName>
    </submittedName>
</protein>
<keyword evidence="2" id="KW-0255">Endonuclease</keyword>
<dbReference type="PANTHER" id="PTHR36181">
    <property type="entry name" value="INTRON-ENCODED ENDONUCLEASE AI3-RELATED"/>
    <property type="match status" value="1"/>
</dbReference>
<dbReference type="AlphaFoldDB" id="A0A191MX08"/>
<organism evidence="2">
    <name type="scientific">Chrysoporthe austroafricana</name>
    <dbReference type="NCBI Taxonomy" id="354353"/>
    <lineage>
        <taxon>Eukaryota</taxon>
        <taxon>Fungi</taxon>
        <taxon>Dikarya</taxon>
        <taxon>Ascomycota</taxon>
        <taxon>Pezizomycotina</taxon>
        <taxon>Sordariomycetes</taxon>
        <taxon>Sordariomycetidae</taxon>
        <taxon>Diaporthales</taxon>
        <taxon>Cryphonectriaceae</taxon>
        <taxon>Cryphonectria-Endothia species complex</taxon>
        <taxon>Chrysoporthe</taxon>
    </lineage>
</organism>
<dbReference type="PANTHER" id="PTHR36181:SF4">
    <property type="entry name" value="LAGLIDADG ENDONUCLEASE"/>
    <property type="match status" value="1"/>
</dbReference>
<dbReference type="SUPFAM" id="SSF55608">
    <property type="entry name" value="Homing endonucleases"/>
    <property type="match status" value="2"/>
</dbReference>
<evidence type="ECO:0000259" key="1">
    <source>
        <dbReference type="Pfam" id="PF00961"/>
    </source>
</evidence>